<dbReference type="EMBL" id="JAGFBR010000019">
    <property type="protein sequence ID" value="KAH0448156.1"/>
    <property type="molecule type" value="Genomic_DNA"/>
</dbReference>
<dbReference type="Proteomes" id="UP000775213">
    <property type="component" value="Unassembled WGS sequence"/>
</dbReference>
<accession>A0AAV7FVS3</accession>
<evidence type="ECO:0000313" key="2">
    <source>
        <dbReference type="Proteomes" id="UP000775213"/>
    </source>
</evidence>
<sequence>MSISPDGKILAVTCGPTLQWLCTETGEVLDTADKYHEGDITGIAWAPQLIPNGNIQASVLASASVDKKVKLWLAPALHPS</sequence>
<comment type="caution">
    <text evidence="1">The sequence shown here is derived from an EMBL/GenBank/DDBJ whole genome shotgun (WGS) entry which is preliminary data.</text>
</comment>
<evidence type="ECO:0000313" key="1">
    <source>
        <dbReference type="EMBL" id="KAH0448156.1"/>
    </source>
</evidence>
<proteinExistence type="predicted"/>
<dbReference type="InterPro" id="IPR011047">
    <property type="entry name" value="Quinoprotein_ADH-like_sf"/>
</dbReference>
<name>A0AAV7FVS3_DENCH</name>
<keyword evidence="2" id="KW-1185">Reference proteome</keyword>
<organism evidence="1 2">
    <name type="scientific">Dendrobium chrysotoxum</name>
    <name type="common">Orchid</name>
    <dbReference type="NCBI Taxonomy" id="161865"/>
    <lineage>
        <taxon>Eukaryota</taxon>
        <taxon>Viridiplantae</taxon>
        <taxon>Streptophyta</taxon>
        <taxon>Embryophyta</taxon>
        <taxon>Tracheophyta</taxon>
        <taxon>Spermatophyta</taxon>
        <taxon>Magnoliopsida</taxon>
        <taxon>Liliopsida</taxon>
        <taxon>Asparagales</taxon>
        <taxon>Orchidaceae</taxon>
        <taxon>Epidendroideae</taxon>
        <taxon>Malaxideae</taxon>
        <taxon>Dendrobiinae</taxon>
        <taxon>Dendrobium</taxon>
    </lineage>
</organism>
<dbReference type="AlphaFoldDB" id="A0AAV7FVS3"/>
<dbReference type="PANTHER" id="PTHR45282:SF2">
    <property type="entry name" value="OS03G0858400 PROTEIN"/>
    <property type="match status" value="1"/>
</dbReference>
<dbReference type="Pfam" id="PF00400">
    <property type="entry name" value="WD40"/>
    <property type="match status" value="1"/>
</dbReference>
<dbReference type="SUPFAM" id="SSF50998">
    <property type="entry name" value="Quinoprotein alcohol dehydrogenase-like"/>
    <property type="match status" value="1"/>
</dbReference>
<reference evidence="1 2" key="1">
    <citation type="journal article" date="2021" name="Hortic Res">
        <title>Chromosome-scale assembly of the Dendrobium chrysotoxum genome enhances the understanding of orchid evolution.</title>
        <authorList>
            <person name="Zhang Y."/>
            <person name="Zhang G.Q."/>
            <person name="Zhang D."/>
            <person name="Liu X.D."/>
            <person name="Xu X.Y."/>
            <person name="Sun W.H."/>
            <person name="Yu X."/>
            <person name="Zhu X."/>
            <person name="Wang Z.W."/>
            <person name="Zhao X."/>
            <person name="Zhong W.Y."/>
            <person name="Chen H."/>
            <person name="Yin W.L."/>
            <person name="Huang T."/>
            <person name="Niu S.C."/>
            <person name="Liu Z.J."/>
        </authorList>
    </citation>
    <scope>NUCLEOTIDE SEQUENCE [LARGE SCALE GENOMIC DNA]</scope>
    <source>
        <strain evidence="1">Lindl</strain>
    </source>
</reference>
<dbReference type="InterPro" id="IPR015943">
    <property type="entry name" value="WD40/YVTN_repeat-like_dom_sf"/>
</dbReference>
<dbReference type="PANTHER" id="PTHR45282">
    <property type="entry name" value="OS03G0858400 PROTEIN"/>
    <property type="match status" value="1"/>
</dbReference>
<protein>
    <submittedName>
        <fullName evidence="1">Uncharacterized protein</fullName>
    </submittedName>
</protein>
<dbReference type="InterPro" id="IPR001680">
    <property type="entry name" value="WD40_rpt"/>
</dbReference>
<dbReference type="Gene3D" id="2.130.10.10">
    <property type="entry name" value="YVTN repeat-like/Quinoprotein amine dehydrogenase"/>
    <property type="match status" value="1"/>
</dbReference>
<gene>
    <name evidence="1" type="ORF">IEQ34_021956</name>
</gene>